<dbReference type="InterPro" id="IPR014030">
    <property type="entry name" value="Ketoacyl_synth_N"/>
</dbReference>
<feature type="domain" description="Carrier" evidence="4">
    <location>
        <begin position="527"/>
        <end position="601"/>
    </location>
</feature>
<dbReference type="Gene3D" id="1.10.1200.10">
    <property type="entry name" value="ACP-like"/>
    <property type="match status" value="1"/>
</dbReference>
<protein>
    <submittedName>
        <fullName evidence="6">Rifamycin polyketide synthase</fullName>
    </submittedName>
</protein>
<evidence type="ECO:0000313" key="6">
    <source>
        <dbReference type="EMBL" id="EME64199.1"/>
    </source>
</evidence>
<evidence type="ECO:0000259" key="4">
    <source>
        <dbReference type="PROSITE" id="PS50075"/>
    </source>
</evidence>
<dbReference type="Proteomes" id="UP000011731">
    <property type="component" value="Unassembled WGS sequence"/>
</dbReference>
<accession>M2ZV19</accession>
<evidence type="ECO:0000256" key="3">
    <source>
        <dbReference type="ARBA" id="ARBA00022679"/>
    </source>
</evidence>
<dbReference type="PANTHER" id="PTHR43775:SF51">
    <property type="entry name" value="INACTIVE PHENOLPHTHIOCEROL SYNTHESIS POLYKETIDE SYNTHASE TYPE I PKS1-RELATED"/>
    <property type="match status" value="1"/>
</dbReference>
<dbReference type="InterPro" id="IPR009081">
    <property type="entry name" value="PP-bd_ACP"/>
</dbReference>
<keyword evidence="3" id="KW-0808">Transferase</keyword>
<dbReference type="InterPro" id="IPR016039">
    <property type="entry name" value="Thiolase-like"/>
</dbReference>
<dbReference type="SMART" id="SM00825">
    <property type="entry name" value="PKS_KS"/>
    <property type="match status" value="1"/>
</dbReference>
<dbReference type="PROSITE" id="PS00606">
    <property type="entry name" value="KS3_1"/>
    <property type="match status" value="1"/>
</dbReference>
<dbReference type="GO" id="GO:0004315">
    <property type="term" value="F:3-oxoacyl-[acyl-carrier-protein] synthase activity"/>
    <property type="evidence" value="ECO:0007669"/>
    <property type="project" value="InterPro"/>
</dbReference>
<dbReference type="InterPro" id="IPR020845">
    <property type="entry name" value="AMP-binding_CS"/>
</dbReference>
<dbReference type="Pfam" id="PF00550">
    <property type="entry name" value="PP-binding"/>
    <property type="match status" value="1"/>
</dbReference>
<dbReference type="InterPro" id="IPR036736">
    <property type="entry name" value="ACP-like_sf"/>
</dbReference>
<dbReference type="InterPro" id="IPR020841">
    <property type="entry name" value="PKS_Beta-ketoAc_synthase_dom"/>
</dbReference>
<keyword evidence="7" id="KW-1185">Reference proteome</keyword>
<dbReference type="Pfam" id="PF00501">
    <property type="entry name" value="AMP-binding"/>
    <property type="match status" value="1"/>
</dbReference>
<organism evidence="6 7">
    <name type="scientific">Rhodococcus ruber BKS 20-38</name>
    <dbReference type="NCBI Taxonomy" id="1278076"/>
    <lineage>
        <taxon>Bacteria</taxon>
        <taxon>Bacillati</taxon>
        <taxon>Actinomycetota</taxon>
        <taxon>Actinomycetes</taxon>
        <taxon>Mycobacteriales</taxon>
        <taxon>Nocardiaceae</taxon>
        <taxon>Rhodococcus</taxon>
    </lineage>
</organism>
<dbReference type="GO" id="GO:0006633">
    <property type="term" value="P:fatty acid biosynthetic process"/>
    <property type="evidence" value="ECO:0007669"/>
    <property type="project" value="InterPro"/>
</dbReference>
<evidence type="ECO:0000256" key="1">
    <source>
        <dbReference type="ARBA" id="ARBA00022450"/>
    </source>
</evidence>
<dbReference type="Gene3D" id="3.40.50.12780">
    <property type="entry name" value="N-terminal domain of ligase-like"/>
    <property type="match status" value="1"/>
</dbReference>
<evidence type="ECO:0000256" key="2">
    <source>
        <dbReference type="ARBA" id="ARBA00022553"/>
    </source>
</evidence>
<keyword evidence="2" id="KW-0597">Phosphoprotein</keyword>
<name>M2ZV19_9NOCA</name>
<dbReference type="InterPro" id="IPR050091">
    <property type="entry name" value="PKS_NRPS_Biosynth_Enz"/>
</dbReference>
<feature type="domain" description="Ketosynthase family 3 (KS3)" evidence="5">
    <location>
        <begin position="619"/>
        <end position="842"/>
    </location>
</feature>
<dbReference type="SMART" id="SM00823">
    <property type="entry name" value="PKS_PP"/>
    <property type="match status" value="1"/>
</dbReference>
<dbReference type="Gene3D" id="3.30.300.30">
    <property type="match status" value="1"/>
</dbReference>
<dbReference type="InterPro" id="IPR018201">
    <property type="entry name" value="Ketoacyl_synth_AS"/>
</dbReference>
<dbReference type="InterPro" id="IPR045851">
    <property type="entry name" value="AMP-bd_C_sf"/>
</dbReference>
<dbReference type="SUPFAM" id="SSF53901">
    <property type="entry name" value="Thiolase-like"/>
    <property type="match status" value="1"/>
</dbReference>
<evidence type="ECO:0000313" key="7">
    <source>
        <dbReference type="Proteomes" id="UP000011731"/>
    </source>
</evidence>
<feature type="non-terminal residue" evidence="6">
    <location>
        <position position="842"/>
    </location>
</feature>
<sequence>MWWMLRTELIRPVHELLEANALRFGDKVAFSDFRREVTYTELEARTRRLAGRLATAGVEPGHRVAIRLGNRVEVIEAYLSIVRAGGVVVPLDPAATLNELEYCLGDSGATLIFTERDDEVVVASTHGDVVIGYETAAMTEPAHPARDNTDLDAPAFMLYTSGTTGSPKGVVSTQRSCLWSVAACYAPILGLSDEDKVLWPAPLFHSLAHILCVLGVTAVGGTAHIASGFSAQAVSEALRSAGFTFLVGVPTMYHHLVRHTRRHGAKAPDLRLCLVAGASCAPALMKEFQDLFGVPLLDGYGSTETCGLIAVNWPFGHRPKGSCGLPVPGLSVRVVDPDNGRDVPTGGEGEVWVSGPSLMIGYHNQPELTTAALPDGWYRTGDLARRDGTGYLFITGRIKELIISGGRNISPREIEEVFLPLTGVKDVGVTAAPDEALGEIPAVFIVPSADGFDTDELLAACRAHLRVPVKIFETESIPRTSSGKVVRRALLDRPATLRASTDIAEHIDEVTEPESSPSGSGRLRSADDIADVVHALLSDIVGDHPRGGGNRATFKELGLTSLTAVQFCRRLSRVLGRELSTTLAFDHPTPTALVRHLHAELNGIEDVAPETSTRAIEPGEPLAIVSMACRYPGGVSSPDDLWRLVRDEIDVITEQPSDRGWDVDGLRGGFLDDVAGFDAGLFGISPREALVMDPQQRLLLESTWELLERAGMRPDSLMGSNTGVFVGAMHQGYARDPGPAGAGAEGYLVTGTAGSVISGRISYVFGFEGPAVTVDTACSSSLVALHMAVQALRSGECDLAVAGGVTVMASPEVFTNFGRQGALSADGRCKAFAEGADGTGWS</sequence>
<dbReference type="PROSITE" id="PS52004">
    <property type="entry name" value="KS3_2"/>
    <property type="match status" value="1"/>
</dbReference>
<dbReference type="CDD" id="cd00833">
    <property type="entry name" value="PKS"/>
    <property type="match status" value="1"/>
</dbReference>
<keyword evidence="1" id="KW-0596">Phosphopantetheine</keyword>
<dbReference type="InterPro" id="IPR020806">
    <property type="entry name" value="PKS_PP-bd"/>
</dbReference>
<reference evidence="6 7" key="1">
    <citation type="journal article" date="2013" name="Genome Announc.">
        <title>Draft Genome Sequence of Rhodococcus ruber Strain BKS 20-38.</title>
        <authorList>
            <person name="Bala M."/>
            <person name="Kumar S."/>
            <person name="Raghava G.P."/>
            <person name="Mayilraj S."/>
        </authorList>
    </citation>
    <scope>NUCLEOTIDE SEQUENCE [LARGE SCALE GENOMIC DNA]</scope>
    <source>
        <strain evidence="6 7">BKS 20-38</strain>
    </source>
</reference>
<dbReference type="InterPro" id="IPR025110">
    <property type="entry name" value="AMP-bd_C"/>
</dbReference>
<dbReference type="InterPro" id="IPR042099">
    <property type="entry name" value="ANL_N_sf"/>
</dbReference>
<gene>
    <name evidence="6" type="ORF">G352_12995</name>
</gene>
<dbReference type="InterPro" id="IPR000873">
    <property type="entry name" value="AMP-dep_synth/lig_dom"/>
</dbReference>
<dbReference type="Pfam" id="PF00109">
    <property type="entry name" value="ketoacyl-synt"/>
    <property type="match status" value="1"/>
</dbReference>
<dbReference type="GO" id="GO:0031177">
    <property type="term" value="F:phosphopantetheine binding"/>
    <property type="evidence" value="ECO:0007669"/>
    <property type="project" value="InterPro"/>
</dbReference>
<dbReference type="SUPFAM" id="SSF56801">
    <property type="entry name" value="Acetyl-CoA synthetase-like"/>
    <property type="match status" value="1"/>
</dbReference>
<evidence type="ECO:0000259" key="5">
    <source>
        <dbReference type="PROSITE" id="PS52004"/>
    </source>
</evidence>
<dbReference type="PROSITE" id="PS50075">
    <property type="entry name" value="CARRIER"/>
    <property type="match status" value="1"/>
</dbReference>
<dbReference type="EMBL" id="AOEX01000038">
    <property type="protein sequence ID" value="EME64199.1"/>
    <property type="molecule type" value="Genomic_DNA"/>
</dbReference>
<dbReference type="GO" id="GO:0004312">
    <property type="term" value="F:fatty acid synthase activity"/>
    <property type="evidence" value="ECO:0007669"/>
    <property type="project" value="TreeGrafter"/>
</dbReference>
<comment type="caution">
    <text evidence="6">The sequence shown here is derived from an EMBL/GenBank/DDBJ whole genome shotgun (WGS) entry which is preliminary data.</text>
</comment>
<dbReference type="SUPFAM" id="SSF47336">
    <property type="entry name" value="ACP-like"/>
    <property type="match status" value="1"/>
</dbReference>
<dbReference type="PROSITE" id="PS00455">
    <property type="entry name" value="AMP_BINDING"/>
    <property type="match status" value="1"/>
</dbReference>
<dbReference type="AlphaFoldDB" id="M2ZV19"/>
<dbReference type="PANTHER" id="PTHR43775">
    <property type="entry name" value="FATTY ACID SYNTHASE"/>
    <property type="match status" value="1"/>
</dbReference>
<dbReference type="Gene3D" id="3.40.47.10">
    <property type="match status" value="1"/>
</dbReference>
<proteinExistence type="predicted"/>
<dbReference type="Pfam" id="PF13193">
    <property type="entry name" value="AMP-binding_C"/>
    <property type="match status" value="1"/>
</dbReference>